<evidence type="ECO:0000313" key="5">
    <source>
        <dbReference type="Proteomes" id="UP000292052"/>
    </source>
</evidence>
<keyword evidence="5" id="KW-1185">Reference proteome</keyword>
<accession>A0A482W2C4</accession>
<dbReference type="PANTHER" id="PTHR19375">
    <property type="entry name" value="HEAT SHOCK PROTEIN 70KDA"/>
    <property type="match status" value="1"/>
</dbReference>
<evidence type="ECO:0000313" key="4">
    <source>
        <dbReference type="EMBL" id="RZC39282.1"/>
    </source>
</evidence>
<evidence type="ECO:0000256" key="2">
    <source>
        <dbReference type="ARBA" id="ARBA00022741"/>
    </source>
</evidence>
<reference evidence="4 5" key="1">
    <citation type="submission" date="2017-03" db="EMBL/GenBank/DDBJ databases">
        <title>Genome of the blue death feigning beetle - Asbolus verrucosus.</title>
        <authorList>
            <person name="Rider S.D."/>
        </authorList>
    </citation>
    <scope>NUCLEOTIDE SEQUENCE [LARGE SCALE GENOMIC DNA]</scope>
    <source>
        <strain evidence="4">Butters</strain>
        <tissue evidence="4">Head and leg muscle</tissue>
    </source>
</reference>
<dbReference type="GO" id="GO:0005524">
    <property type="term" value="F:ATP binding"/>
    <property type="evidence" value="ECO:0007669"/>
    <property type="project" value="UniProtKB-KW"/>
</dbReference>
<dbReference type="Proteomes" id="UP000292052">
    <property type="component" value="Unassembled WGS sequence"/>
</dbReference>
<feature type="non-terminal residue" evidence="4">
    <location>
        <position position="1"/>
    </location>
</feature>
<dbReference type="FunFam" id="3.90.640.10:FF:000003">
    <property type="entry name" value="Molecular chaperone DnaK"/>
    <property type="match status" value="2"/>
</dbReference>
<dbReference type="Pfam" id="PF00012">
    <property type="entry name" value="HSP70"/>
    <property type="match status" value="2"/>
</dbReference>
<dbReference type="OrthoDB" id="6718630at2759"/>
<dbReference type="GO" id="GO:0140662">
    <property type="term" value="F:ATP-dependent protein folding chaperone"/>
    <property type="evidence" value="ECO:0007669"/>
    <property type="project" value="InterPro"/>
</dbReference>
<comment type="similarity">
    <text evidence="1">Belongs to the heat shock protein 70 family.</text>
</comment>
<dbReference type="InterPro" id="IPR043129">
    <property type="entry name" value="ATPase_NBD"/>
</dbReference>
<sequence>KMTDSSLCIGIDLGTTNSCVSYYRNGNVEILENKEGGRTTPSYVLFSDKNPVIVGKYAKKMADMKPEHEIKRLMGREFDDPNIQNNFKYLPFQVENLNDKPLVVVETGSKIHKNTPTQLSTYILKKIKKDVEEKLGENVNKAVITVPAYFSVTQREATLEAAVNAGFTVLKLLNEPTSAALYYYFKNKKNDDDEGYSLVYDLGGGTFDVAILKRTKNDIDIISVDGDSHLGGNDFDNLIAEYVCKILSETHECDQKFNRRLKRRLKNKCEEAKESLSTAEEIEICLEAMFHKGDEPVDIPLTRKQFEQMASDLFKWTIEIVDKCLENSKLSKNDIKEIILSGGSTRIPKIQEMISQFFGGKKLNKFNNPDECVAQGAAIQAALLSTHPEQFIDQIKITDVVPLSLGIEVLGDFMDFVIRRNTPIPISQCKIYNNPYHAGTSLSFKIFEGERADVKKNYFLGNLEIDNLTPTPPRQCKVIVTMIIDQNGILTVKAKEQLSNNTKDLKVIYSRGHRSDREINSAISDARENEAEDAKFLQFAKGKQVFLDYCYSVLFNLNQKQLTKKYKSVYERCEEIISTVKKNGNVEILENKEGGRTTPSFLFFSGKNPIIVGKYAKKMADMKPEHGVYEIKRLMGRDFYDPNVQNNLKYLPYELKNIGGKPLVVVKTKEQVIENTPVQLSAYILKKIKSDAEDKLGETITKAVITVPAYFNVSQREATLEAASKAGFTVLKLLNESTASALYYCYRNKTREESYSLVYDLGGGTFDVAILKRSKENIDIIGVDGDSHLGGNDFDNLIVDYVCKVLSDVYKCNKNFNRRMARRLKNKCEDAKKILSSAEETEIALEALFHHEGDVIEIPLTRIQFEKMADHLFKRTIEIVDRCLANTSLSKSDITEIILSGGSTRIPKIQEMITYYFNGKKLNKFINPDECVAQGAALQAALLSKHSEQSICQIKITDVVPLSLGIEVLGGFMDFIIKKNTSIPTNRVSSFFNVAHAQTSVLFKIYEGERTDVKKNYFLGSLLINNLTPAPPGKCEIIITMTIDQNGILIVNAKEKLNDNTKDLKVVYTRGHRSDKEINFALSDARQHVLEDEEFLKFAKKKKNLMDYCYRALYNLEEQHLRKNHKTIYTRCEQILNLVESFSFENKEKIDILSQEITSLCAPLQKLYQKVYWTQLSRS</sequence>
<keyword evidence="3" id="KW-0067">ATP-binding</keyword>
<dbReference type="STRING" id="1661398.A0A482W2C4"/>
<evidence type="ECO:0000256" key="3">
    <source>
        <dbReference type="ARBA" id="ARBA00022840"/>
    </source>
</evidence>
<dbReference type="InterPro" id="IPR018181">
    <property type="entry name" value="Heat_shock_70_CS"/>
</dbReference>
<protein>
    <submittedName>
        <fullName evidence="4">HSP70 and/or MreB Mbl domain containing protein</fullName>
    </submittedName>
</protein>
<dbReference type="Gene3D" id="3.30.420.40">
    <property type="match status" value="4"/>
</dbReference>
<dbReference type="Gene3D" id="3.90.640.10">
    <property type="entry name" value="Actin, Chain A, domain 4"/>
    <property type="match status" value="2"/>
</dbReference>
<organism evidence="4 5">
    <name type="scientific">Asbolus verrucosus</name>
    <name type="common">Desert ironclad beetle</name>
    <dbReference type="NCBI Taxonomy" id="1661398"/>
    <lineage>
        <taxon>Eukaryota</taxon>
        <taxon>Metazoa</taxon>
        <taxon>Ecdysozoa</taxon>
        <taxon>Arthropoda</taxon>
        <taxon>Hexapoda</taxon>
        <taxon>Insecta</taxon>
        <taxon>Pterygota</taxon>
        <taxon>Neoptera</taxon>
        <taxon>Endopterygota</taxon>
        <taxon>Coleoptera</taxon>
        <taxon>Polyphaga</taxon>
        <taxon>Cucujiformia</taxon>
        <taxon>Tenebrionidae</taxon>
        <taxon>Pimeliinae</taxon>
        <taxon>Asbolus</taxon>
    </lineage>
</organism>
<keyword evidence="2" id="KW-0547">Nucleotide-binding</keyword>
<dbReference type="EMBL" id="QDEB01035917">
    <property type="protein sequence ID" value="RZC39282.1"/>
    <property type="molecule type" value="Genomic_DNA"/>
</dbReference>
<proteinExistence type="inferred from homology"/>
<dbReference type="PROSITE" id="PS00297">
    <property type="entry name" value="HSP70_1"/>
    <property type="match status" value="1"/>
</dbReference>
<name>A0A482W2C4_ASBVE</name>
<dbReference type="SUPFAM" id="SSF53067">
    <property type="entry name" value="Actin-like ATPase domain"/>
    <property type="match status" value="4"/>
</dbReference>
<dbReference type="CDD" id="cd24028">
    <property type="entry name" value="ASKHA_NBD_HSP70_HSPA1-like"/>
    <property type="match status" value="2"/>
</dbReference>
<dbReference type="Gene3D" id="2.60.34.10">
    <property type="entry name" value="Substrate Binding Domain Of DNAk, Chain A, domain 1"/>
    <property type="match status" value="2"/>
</dbReference>
<evidence type="ECO:0000256" key="1">
    <source>
        <dbReference type="ARBA" id="ARBA00007381"/>
    </source>
</evidence>
<comment type="caution">
    <text evidence="4">The sequence shown here is derived from an EMBL/GenBank/DDBJ whole genome shotgun (WGS) entry which is preliminary data.</text>
</comment>
<dbReference type="InterPro" id="IPR029047">
    <property type="entry name" value="HSP70_peptide-bd_sf"/>
</dbReference>
<dbReference type="SUPFAM" id="SSF100920">
    <property type="entry name" value="Heat shock protein 70kD (HSP70), peptide-binding domain"/>
    <property type="match status" value="2"/>
</dbReference>
<dbReference type="AlphaFoldDB" id="A0A482W2C4"/>
<dbReference type="PRINTS" id="PR00301">
    <property type="entry name" value="HEATSHOCK70"/>
</dbReference>
<gene>
    <name evidence="4" type="ORF">BDFB_004619</name>
</gene>
<dbReference type="FunFam" id="3.30.420.40:FF:000004">
    <property type="entry name" value="Molecular chaperone DnaK"/>
    <property type="match status" value="2"/>
</dbReference>
<dbReference type="InterPro" id="IPR013126">
    <property type="entry name" value="Hsp_70_fam"/>
</dbReference>
<dbReference type="PROSITE" id="PS01036">
    <property type="entry name" value="HSP70_3"/>
    <property type="match status" value="2"/>
</dbReference>